<evidence type="ECO:0000256" key="12">
    <source>
        <dbReference type="ARBA" id="ARBA00022801"/>
    </source>
</evidence>
<evidence type="ECO:0000256" key="10">
    <source>
        <dbReference type="ARBA" id="ARBA00022723"/>
    </source>
</evidence>
<organism evidence="25 26">
    <name type="scientific">Apteryx owenii</name>
    <name type="common">Little spotted kiwi</name>
    <dbReference type="NCBI Taxonomy" id="8824"/>
    <lineage>
        <taxon>Eukaryota</taxon>
        <taxon>Metazoa</taxon>
        <taxon>Chordata</taxon>
        <taxon>Craniata</taxon>
        <taxon>Vertebrata</taxon>
        <taxon>Euteleostomi</taxon>
        <taxon>Archelosauria</taxon>
        <taxon>Archosauria</taxon>
        <taxon>Dinosauria</taxon>
        <taxon>Saurischia</taxon>
        <taxon>Theropoda</taxon>
        <taxon>Coelurosauria</taxon>
        <taxon>Aves</taxon>
        <taxon>Palaeognathae</taxon>
        <taxon>Apterygiformes</taxon>
        <taxon>Apterygidae</taxon>
        <taxon>Apteryx</taxon>
    </lineage>
</organism>
<feature type="chain" id="PRO_5034940131" description="Dipeptidase" evidence="24">
    <location>
        <begin position="18"/>
        <end position="414"/>
    </location>
</feature>
<evidence type="ECO:0000256" key="5">
    <source>
        <dbReference type="ARBA" id="ARBA00004303"/>
    </source>
</evidence>
<comment type="catalytic activity">
    <reaction evidence="2">
        <text>a beta-lactam + H2O = a substituted beta-amino acid</text>
        <dbReference type="Rhea" id="RHEA:20401"/>
        <dbReference type="ChEBI" id="CHEBI:15377"/>
        <dbReference type="ChEBI" id="CHEBI:35627"/>
        <dbReference type="ChEBI" id="CHEBI:140347"/>
        <dbReference type="EC" id="3.5.2.6"/>
    </reaction>
</comment>
<keyword evidence="14 24" id="KW-0224">Dipeptidase</keyword>
<keyword evidence="9 24" id="KW-0645">Protease</keyword>
<protein>
    <recommendedName>
        <fullName evidence="24">Dipeptidase</fullName>
        <ecNumber evidence="24">3.4.13.19</ecNumber>
    </recommendedName>
</protein>
<dbReference type="InterPro" id="IPR008257">
    <property type="entry name" value="Pept_M19"/>
</dbReference>
<keyword evidence="17" id="KW-0472">Membrane</keyword>
<dbReference type="PANTHER" id="PTHR10443">
    <property type="entry name" value="MICROSOMAL DIPEPTIDASE"/>
    <property type="match status" value="1"/>
</dbReference>
<evidence type="ECO:0000256" key="14">
    <source>
        <dbReference type="ARBA" id="ARBA00022997"/>
    </source>
</evidence>
<keyword evidence="7" id="KW-1003">Cell membrane</keyword>
<evidence type="ECO:0000256" key="7">
    <source>
        <dbReference type="ARBA" id="ARBA00022475"/>
    </source>
</evidence>
<dbReference type="PANTHER" id="PTHR10443:SF38">
    <property type="entry name" value="DIPEPTIDASE 1"/>
    <property type="match status" value="1"/>
</dbReference>
<keyword evidence="12 24" id="KW-0378">Hydrolase</keyword>
<keyword evidence="11 24" id="KW-0732">Signal</keyword>
<dbReference type="Ensembl" id="ENSAOWT00000011471.1">
    <property type="protein sequence ID" value="ENSAOWP00000010103.1"/>
    <property type="gene ID" value="ENSAOWG00000006935.1"/>
</dbReference>
<comment type="subunit">
    <text evidence="6 24">Homodimer; disulfide-linked.</text>
</comment>
<evidence type="ECO:0000256" key="1">
    <source>
        <dbReference type="ARBA" id="ARBA00000437"/>
    </source>
</evidence>
<comment type="cofactor">
    <cofactor evidence="4 24">
        <name>Zn(2+)</name>
        <dbReference type="ChEBI" id="CHEBI:29105"/>
    </cofactor>
</comment>
<keyword evidence="16" id="KW-0443">Lipid metabolism</keyword>
<dbReference type="CDD" id="cd01301">
    <property type="entry name" value="rDP_like"/>
    <property type="match status" value="1"/>
</dbReference>
<evidence type="ECO:0000256" key="23">
    <source>
        <dbReference type="ARBA" id="ARBA00048518"/>
    </source>
</evidence>
<evidence type="ECO:0000256" key="20">
    <source>
        <dbReference type="ARBA" id="ARBA00023288"/>
    </source>
</evidence>
<evidence type="ECO:0000256" key="11">
    <source>
        <dbReference type="ARBA" id="ARBA00022729"/>
    </source>
</evidence>
<evidence type="ECO:0000256" key="21">
    <source>
        <dbReference type="ARBA" id="ARBA00029402"/>
    </source>
</evidence>
<evidence type="ECO:0000256" key="22">
    <source>
        <dbReference type="ARBA" id="ARBA00048210"/>
    </source>
</evidence>
<dbReference type="AlphaFoldDB" id="A0A8B9PFC3"/>
<evidence type="ECO:0000313" key="25">
    <source>
        <dbReference type="Ensembl" id="ENSAOWP00000010103.1"/>
    </source>
</evidence>
<dbReference type="GO" id="GO:0006508">
    <property type="term" value="P:proteolysis"/>
    <property type="evidence" value="ECO:0007669"/>
    <property type="project" value="UniProtKB-KW"/>
</dbReference>
<dbReference type="GO" id="GO:0098552">
    <property type="term" value="C:side of membrane"/>
    <property type="evidence" value="ECO:0007669"/>
    <property type="project" value="UniProtKB-KW"/>
</dbReference>
<reference evidence="25" key="2">
    <citation type="submission" date="2025-09" db="UniProtKB">
        <authorList>
            <consortium name="Ensembl"/>
        </authorList>
    </citation>
    <scope>IDENTIFICATION</scope>
</reference>
<evidence type="ECO:0000256" key="24">
    <source>
        <dbReference type="RuleBase" id="RU341113"/>
    </source>
</evidence>
<keyword evidence="20" id="KW-0449">Lipoprotein</keyword>
<evidence type="ECO:0000256" key="19">
    <source>
        <dbReference type="ARBA" id="ARBA00023180"/>
    </source>
</evidence>
<evidence type="ECO:0000256" key="13">
    <source>
        <dbReference type="ARBA" id="ARBA00022833"/>
    </source>
</evidence>
<sequence length="414" mass="45372">MLRGSVLVLCLLLPCRGQLHRDEAERIMNSTPVIDGHNDLPWQLLNRFNNRLGRPEANLTLLNDTHTNIPKLRSGHVGGQFWSVYVPCETQNKDAVKRTLEQIDVVQRMCELYPDTFACVVDSAGIEQAFRERKVASLMGVEGGHSIDSSLGVLRTFYRLGVRYMTLTHSCSTPWADNWLVDTGSEPPLHDGLSPFGQTVLQEMNRLGMIVDLAHVSVKTMKDVLTLSKAPVIFSHSSAYSVCPHRRNVPDDVLRMVASTGSLVMVNFYNDYVTCRETATLADVADHMDHVKKVAGVGAVGFGGDYDGVPRLPTGLEDVSTYPALVAELLARGWTEAEVKAALAENLLSVFRKVEEAALRGSAAHEEPIAFEELQGACRTSYGYASGASTARRLLPTLPLPLPLPLLLLLGALL</sequence>
<name>A0A8B9PFC3_APTOW</name>
<accession>A0A8B9PFC3</accession>
<dbReference type="GO" id="GO:0016324">
    <property type="term" value="C:apical plasma membrane"/>
    <property type="evidence" value="ECO:0007669"/>
    <property type="project" value="UniProtKB-SubCell"/>
</dbReference>
<dbReference type="GO" id="GO:0006629">
    <property type="term" value="P:lipid metabolic process"/>
    <property type="evidence" value="ECO:0007669"/>
    <property type="project" value="UniProtKB-KW"/>
</dbReference>
<evidence type="ECO:0000256" key="6">
    <source>
        <dbReference type="ARBA" id="ARBA00011748"/>
    </source>
</evidence>
<evidence type="ECO:0000256" key="8">
    <source>
        <dbReference type="ARBA" id="ARBA00022622"/>
    </source>
</evidence>
<feature type="signal peptide" evidence="24">
    <location>
        <begin position="1"/>
        <end position="17"/>
    </location>
</feature>
<dbReference type="SUPFAM" id="SSF51556">
    <property type="entry name" value="Metallo-dependent hydrolases"/>
    <property type="match status" value="1"/>
</dbReference>
<dbReference type="Gene3D" id="3.20.20.140">
    <property type="entry name" value="Metal-dependent hydrolases"/>
    <property type="match status" value="1"/>
</dbReference>
<keyword evidence="18 24" id="KW-1015">Disulfide bond</keyword>
<keyword evidence="8 24" id="KW-0336">GPI-anchor</keyword>
<dbReference type="GO" id="GO:0046872">
    <property type="term" value="F:metal ion binding"/>
    <property type="evidence" value="ECO:0007669"/>
    <property type="project" value="UniProtKB-UniRule"/>
</dbReference>
<evidence type="ECO:0000256" key="4">
    <source>
        <dbReference type="ARBA" id="ARBA00001947"/>
    </source>
</evidence>
<dbReference type="FunFam" id="3.20.20.140:FF:000030">
    <property type="entry name" value="Dipeptidase"/>
    <property type="match status" value="1"/>
</dbReference>
<reference evidence="25" key="1">
    <citation type="submission" date="2025-08" db="UniProtKB">
        <authorList>
            <consortium name="Ensembl"/>
        </authorList>
    </citation>
    <scope>IDENTIFICATION</scope>
</reference>
<evidence type="ECO:0000313" key="26">
    <source>
        <dbReference type="Proteomes" id="UP000694424"/>
    </source>
</evidence>
<evidence type="ECO:0000256" key="3">
    <source>
        <dbReference type="ARBA" id="ARBA00001670"/>
    </source>
</evidence>
<comment type="function">
    <text evidence="21">Independently of its dipeptidase activity, acts as an adhesion receptor for neutrophil recruitment from bloodstream into inflamed lungs and liver.</text>
</comment>
<keyword evidence="26" id="KW-1185">Reference proteome</keyword>
<dbReference type="PROSITE" id="PS00869">
    <property type="entry name" value="RENAL_DIPEPTIDASE_1"/>
    <property type="match status" value="1"/>
</dbReference>
<keyword evidence="15 24" id="KW-0482">Metalloprotease</keyword>
<dbReference type="GO" id="GO:0008800">
    <property type="term" value="F:beta-lactamase activity"/>
    <property type="evidence" value="ECO:0007669"/>
    <property type="project" value="UniProtKB-EC"/>
</dbReference>
<comment type="subcellular location">
    <subcellularLocation>
        <location evidence="5">Apical cell membrane</location>
        <topology evidence="5">Lipid-anchor</topology>
        <topology evidence="5">GPI-anchor</topology>
    </subcellularLocation>
    <subcellularLocation>
        <location evidence="24">Membrane</location>
        <topology evidence="24">Lipid-anchor</topology>
        <topology evidence="24">GPI-anchor</topology>
    </subcellularLocation>
</comment>
<dbReference type="PROSITE" id="PS51365">
    <property type="entry name" value="RENAL_DIPEPTIDASE_2"/>
    <property type="match status" value="1"/>
</dbReference>
<keyword evidence="10 24" id="KW-0479">Metal-binding</keyword>
<dbReference type="EC" id="3.4.13.19" evidence="24"/>
<keyword evidence="19" id="KW-0325">Glycoprotein</keyword>
<proteinExistence type="inferred from homology"/>
<comment type="catalytic activity">
    <reaction evidence="23">
        <text>L-cystine-bis-glycine + 2 H2O = L-cystine + 2 glycine</text>
        <dbReference type="Rhea" id="RHEA:60520"/>
        <dbReference type="ChEBI" id="CHEBI:15377"/>
        <dbReference type="ChEBI" id="CHEBI:35491"/>
        <dbReference type="ChEBI" id="CHEBI:57305"/>
        <dbReference type="ChEBI" id="CHEBI:143812"/>
    </reaction>
</comment>
<dbReference type="GO" id="GO:0070573">
    <property type="term" value="F:metallodipeptidase activity"/>
    <property type="evidence" value="ECO:0007669"/>
    <property type="project" value="InterPro"/>
</dbReference>
<evidence type="ECO:0000256" key="15">
    <source>
        <dbReference type="ARBA" id="ARBA00023049"/>
    </source>
</evidence>
<evidence type="ECO:0000256" key="18">
    <source>
        <dbReference type="ARBA" id="ARBA00023157"/>
    </source>
</evidence>
<evidence type="ECO:0000256" key="2">
    <source>
        <dbReference type="ARBA" id="ARBA00001526"/>
    </source>
</evidence>
<dbReference type="InterPro" id="IPR032466">
    <property type="entry name" value="Metal_Hydrolase"/>
</dbReference>
<keyword evidence="13 24" id="KW-0862">Zinc</keyword>
<dbReference type="InterPro" id="IPR000180">
    <property type="entry name" value="Dipep_AS"/>
</dbReference>
<comment type="catalytic activity">
    <reaction evidence="1">
        <text>glycyldehydrophenylalanine + H2O = 2,3-didehydrophenylalanine + glycine</text>
        <dbReference type="Rhea" id="RHEA:62704"/>
        <dbReference type="ChEBI" id="CHEBI:15377"/>
        <dbReference type="ChEBI" id="CHEBI:57305"/>
        <dbReference type="ChEBI" id="CHEBI:145925"/>
        <dbReference type="ChEBI" id="CHEBI:145926"/>
    </reaction>
</comment>
<comment type="similarity">
    <text evidence="24">Belongs to the metallo-dependent hydrolases superfamily. Peptidase M19 family.</text>
</comment>
<dbReference type="Pfam" id="PF01244">
    <property type="entry name" value="Peptidase_M19"/>
    <property type="match status" value="1"/>
</dbReference>
<evidence type="ECO:0000256" key="9">
    <source>
        <dbReference type="ARBA" id="ARBA00022670"/>
    </source>
</evidence>
<dbReference type="Proteomes" id="UP000694424">
    <property type="component" value="Unplaced"/>
</dbReference>
<evidence type="ECO:0000256" key="16">
    <source>
        <dbReference type="ARBA" id="ARBA00023098"/>
    </source>
</evidence>
<comment type="catalytic activity">
    <reaction evidence="3 24">
        <text>an L-aminoacyl-L-amino acid + H2O = 2 an L-alpha-amino acid</text>
        <dbReference type="Rhea" id="RHEA:48940"/>
        <dbReference type="ChEBI" id="CHEBI:15377"/>
        <dbReference type="ChEBI" id="CHEBI:59869"/>
        <dbReference type="ChEBI" id="CHEBI:77460"/>
        <dbReference type="EC" id="3.4.13.19"/>
    </reaction>
</comment>
<evidence type="ECO:0000256" key="17">
    <source>
        <dbReference type="ARBA" id="ARBA00023136"/>
    </source>
</evidence>
<comment type="catalytic activity">
    <reaction evidence="22">
        <text>leukotriene D4 + H2O = leukotriene E4 + glycine</text>
        <dbReference type="Rhea" id="RHEA:48616"/>
        <dbReference type="ChEBI" id="CHEBI:15377"/>
        <dbReference type="ChEBI" id="CHEBI:57305"/>
        <dbReference type="ChEBI" id="CHEBI:57462"/>
        <dbReference type="ChEBI" id="CHEBI:63166"/>
    </reaction>
</comment>